<evidence type="ECO:0000313" key="4">
    <source>
        <dbReference type="EMBL" id="PHJ15357.1"/>
    </source>
</evidence>
<protein>
    <submittedName>
        <fullName evidence="4">Dead deah box helicase domain-containing protein</fullName>
    </submittedName>
</protein>
<comment type="caution">
    <text evidence="4">The sequence shown here is derived from an EMBL/GenBank/DDBJ whole genome shotgun (WGS) entry which is preliminary data.</text>
</comment>
<dbReference type="AlphaFoldDB" id="A0A2C6KBZ2"/>
<dbReference type="Proteomes" id="UP000221165">
    <property type="component" value="Unassembled WGS sequence"/>
</dbReference>
<keyword evidence="2 4" id="KW-0067">ATP-binding</keyword>
<sequence>VLSSTGAGGKHHKAGGAAAQKKDKKAAKNEKGKKKDATKEGKENDEKKEGCLGEEESEESKALNIHRVSRAAVYDFRVKNGSEAHVQLRFMGGDFERTTGSRAKKDPRVLFTPDYWQVHLLDLIDRYESAFVTAPTSSGKTFICFYAMELVLRLSNCATIVYVSPSKALAD</sequence>
<name>A0A2C6KBZ2_9APIC</name>
<dbReference type="PANTHER" id="PTHR44533:SF4">
    <property type="entry name" value="DEAD_H RNA HELICASE, PUTATIVE-RELATED"/>
    <property type="match status" value="1"/>
</dbReference>
<evidence type="ECO:0000256" key="2">
    <source>
        <dbReference type="ARBA" id="ARBA00022806"/>
    </source>
</evidence>
<evidence type="ECO:0000313" key="5">
    <source>
        <dbReference type="Proteomes" id="UP000221165"/>
    </source>
</evidence>
<dbReference type="GO" id="GO:0016787">
    <property type="term" value="F:hydrolase activity"/>
    <property type="evidence" value="ECO:0007669"/>
    <property type="project" value="UniProtKB-KW"/>
</dbReference>
<dbReference type="VEuPathDB" id="ToxoDB:CSUI_010832"/>
<feature type="region of interest" description="Disordered" evidence="3">
    <location>
        <begin position="1"/>
        <end position="56"/>
    </location>
</feature>
<keyword evidence="1" id="KW-0378">Hydrolase</keyword>
<feature type="non-terminal residue" evidence="4">
    <location>
        <position position="1"/>
    </location>
</feature>
<keyword evidence="2 4" id="KW-0347">Helicase</keyword>
<evidence type="ECO:0000256" key="1">
    <source>
        <dbReference type="ARBA" id="ARBA00022801"/>
    </source>
</evidence>
<dbReference type="Gene3D" id="3.40.50.300">
    <property type="entry name" value="P-loop containing nucleotide triphosphate hydrolases"/>
    <property type="match status" value="1"/>
</dbReference>
<evidence type="ECO:0000256" key="3">
    <source>
        <dbReference type="SAM" id="MobiDB-lite"/>
    </source>
</evidence>
<dbReference type="GO" id="GO:0005737">
    <property type="term" value="C:cytoplasm"/>
    <property type="evidence" value="ECO:0007669"/>
    <property type="project" value="TreeGrafter"/>
</dbReference>
<feature type="compositionally biased region" description="Basic and acidic residues" evidence="3">
    <location>
        <begin position="26"/>
        <end position="51"/>
    </location>
</feature>
<dbReference type="InterPro" id="IPR052431">
    <property type="entry name" value="SKI2_subfamily_helicases"/>
</dbReference>
<organism evidence="4 5">
    <name type="scientific">Cystoisospora suis</name>
    <dbReference type="NCBI Taxonomy" id="483139"/>
    <lineage>
        <taxon>Eukaryota</taxon>
        <taxon>Sar</taxon>
        <taxon>Alveolata</taxon>
        <taxon>Apicomplexa</taxon>
        <taxon>Conoidasida</taxon>
        <taxon>Coccidia</taxon>
        <taxon>Eucoccidiorida</taxon>
        <taxon>Eimeriorina</taxon>
        <taxon>Sarcocystidae</taxon>
        <taxon>Cystoisospora</taxon>
    </lineage>
</organism>
<keyword evidence="5" id="KW-1185">Reference proteome</keyword>
<dbReference type="OrthoDB" id="348744at2759"/>
<dbReference type="GeneID" id="94434144"/>
<dbReference type="SUPFAM" id="SSF52540">
    <property type="entry name" value="P-loop containing nucleoside triphosphate hydrolases"/>
    <property type="match status" value="1"/>
</dbReference>
<feature type="non-terminal residue" evidence="4">
    <location>
        <position position="171"/>
    </location>
</feature>
<dbReference type="InterPro" id="IPR027417">
    <property type="entry name" value="P-loop_NTPase"/>
</dbReference>
<gene>
    <name evidence="4" type="ORF">CSUI_010832</name>
</gene>
<dbReference type="PANTHER" id="PTHR44533">
    <property type="entry name" value="DEAD/H RNA HELICASE, PUTATIVE-RELATED"/>
    <property type="match status" value="1"/>
</dbReference>
<dbReference type="RefSeq" id="XP_067917091.1">
    <property type="nucleotide sequence ID" value="XM_068070933.1"/>
</dbReference>
<reference evidence="4 5" key="1">
    <citation type="journal article" date="2017" name="Int. J. Parasitol.">
        <title>The genome of the protozoan parasite Cystoisospora suis and a reverse vaccinology approach to identify vaccine candidates.</title>
        <authorList>
            <person name="Palmieri N."/>
            <person name="Shrestha A."/>
            <person name="Ruttkowski B."/>
            <person name="Beck T."/>
            <person name="Vogl C."/>
            <person name="Tomley F."/>
            <person name="Blake D.P."/>
            <person name="Joachim A."/>
        </authorList>
    </citation>
    <scope>NUCLEOTIDE SEQUENCE [LARGE SCALE GENOMIC DNA]</scope>
    <source>
        <strain evidence="4 5">Wien I</strain>
    </source>
</reference>
<dbReference type="GO" id="GO:0004386">
    <property type="term" value="F:helicase activity"/>
    <property type="evidence" value="ECO:0007669"/>
    <property type="project" value="UniProtKB-KW"/>
</dbReference>
<accession>A0A2C6KBZ2</accession>
<proteinExistence type="predicted"/>
<dbReference type="EMBL" id="MIGC01008483">
    <property type="protein sequence ID" value="PHJ15357.1"/>
    <property type="molecule type" value="Genomic_DNA"/>
</dbReference>
<keyword evidence="2 4" id="KW-0547">Nucleotide-binding</keyword>